<feature type="domain" description="HTH araC/xylS-type" evidence="12">
    <location>
        <begin position="85"/>
        <end position="183"/>
    </location>
</feature>
<evidence type="ECO:0000256" key="11">
    <source>
        <dbReference type="ARBA" id="ARBA00023204"/>
    </source>
</evidence>
<dbReference type="PANTHER" id="PTHR43280:SF28">
    <property type="entry name" value="HTH-TYPE TRANSCRIPTIONAL ACTIVATOR RHAS"/>
    <property type="match status" value="1"/>
</dbReference>
<dbReference type="SUPFAM" id="SSF57884">
    <property type="entry name" value="Ada DNA repair protein, N-terminal domain (N-Ada 10)"/>
    <property type="match status" value="1"/>
</dbReference>
<keyword evidence="4" id="KW-0479">Metal-binding</keyword>
<dbReference type="PIRSF" id="PIRSF000408">
    <property type="entry name" value="Alkyltransferas_AdaA"/>
    <property type="match status" value="1"/>
</dbReference>
<dbReference type="PANTHER" id="PTHR43280">
    <property type="entry name" value="ARAC-FAMILY TRANSCRIPTIONAL REGULATOR"/>
    <property type="match status" value="1"/>
</dbReference>
<dbReference type="SMART" id="SM00342">
    <property type="entry name" value="HTH_ARAC"/>
    <property type="match status" value="1"/>
</dbReference>
<evidence type="ECO:0000256" key="5">
    <source>
        <dbReference type="ARBA" id="ARBA00022763"/>
    </source>
</evidence>
<keyword evidence="6" id="KW-0862">Zinc</keyword>
<name>A0ABT4Q5Q9_9BACL</name>
<evidence type="ECO:0000256" key="1">
    <source>
        <dbReference type="ARBA" id="ARBA00001947"/>
    </source>
</evidence>
<evidence type="ECO:0000256" key="9">
    <source>
        <dbReference type="ARBA" id="ARBA00023159"/>
    </source>
</evidence>
<keyword evidence="10" id="KW-0804">Transcription</keyword>
<dbReference type="EMBL" id="JAQAGZ010000004">
    <property type="protein sequence ID" value="MCZ8512208.1"/>
    <property type="molecule type" value="Genomic_DNA"/>
</dbReference>
<dbReference type="Pfam" id="PF02805">
    <property type="entry name" value="Ada_Zn_binding"/>
    <property type="match status" value="1"/>
</dbReference>
<keyword evidence="5" id="KW-0227">DNA damage</keyword>
<comment type="cofactor">
    <cofactor evidence="1">
        <name>Zn(2+)</name>
        <dbReference type="ChEBI" id="CHEBI:29105"/>
    </cofactor>
</comment>
<dbReference type="Gene3D" id="3.40.10.10">
    <property type="entry name" value="DNA Methylphosphotriester Repair Domain"/>
    <property type="match status" value="1"/>
</dbReference>
<dbReference type="InterPro" id="IPR009057">
    <property type="entry name" value="Homeodomain-like_sf"/>
</dbReference>
<gene>
    <name evidence="13" type="ORF">O9H85_07160</name>
</gene>
<organism evidence="13 14">
    <name type="scientific">Paenibacillus gyeongsangnamensis</name>
    <dbReference type="NCBI Taxonomy" id="3388067"/>
    <lineage>
        <taxon>Bacteria</taxon>
        <taxon>Bacillati</taxon>
        <taxon>Bacillota</taxon>
        <taxon>Bacilli</taxon>
        <taxon>Bacillales</taxon>
        <taxon>Paenibacillaceae</taxon>
        <taxon>Paenibacillus</taxon>
    </lineage>
</organism>
<reference evidence="13 14" key="1">
    <citation type="submission" date="2022-12" db="EMBL/GenBank/DDBJ databases">
        <title>Draft genome sequence of Paenibacillus sp. dW9.</title>
        <authorList>
            <person name="Choi E.-W."/>
            <person name="Kim D.-U."/>
        </authorList>
    </citation>
    <scope>NUCLEOTIDE SEQUENCE [LARGE SCALE GENOMIC DNA]</scope>
    <source>
        <strain evidence="14">dW9</strain>
    </source>
</reference>
<dbReference type="InterPro" id="IPR035451">
    <property type="entry name" value="Ada-like_dom_sf"/>
</dbReference>
<dbReference type="InterPro" id="IPR020449">
    <property type="entry name" value="Tscrpt_reg_AraC-type_HTH"/>
</dbReference>
<keyword evidence="3" id="KW-0808">Transferase</keyword>
<dbReference type="InterPro" id="IPR018062">
    <property type="entry name" value="HTH_AraC-typ_CS"/>
</dbReference>
<evidence type="ECO:0000313" key="14">
    <source>
        <dbReference type="Proteomes" id="UP001527882"/>
    </source>
</evidence>
<evidence type="ECO:0000256" key="3">
    <source>
        <dbReference type="ARBA" id="ARBA00022679"/>
    </source>
</evidence>
<comment type="caution">
    <text evidence="13">The sequence shown here is derived from an EMBL/GenBank/DDBJ whole genome shotgun (WGS) entry which is preliminary data.</text>
</comment>
<evidence type="ECO:0000256" key="7">
    <source>
        <dbReference type="ARBA" id="ARBA00023015"/>
    </source>
</evidence>
<evidence type="ECO:0000259" key="12">
    <source>
        <dbReference type="PROSITE" id="PS01124"/>
    </source>
</evidence>
<keyword evidence="11" id="KW-0234">DNA repair</keyword>
<dbReference type="Pfam" id="PF12833">
    <property type="entry name" value="HTH_18"/>
    <property type="match status" value="1"/>
</dbReference>
<evidence type="ECO:0000256" key="8">
    <source>
        <dbReference type="ARBA" id="ARBA00023125"/>
    </source>
</evidence>
<dbReference type="InterPro" id="IPR018060">
    <property type="entry name" value="HTH_AraC"/>
</dbReference>
<evidence type="ECO:0000256" key="10">
    <source>
        <dbReference type="ARBA" id="ARBA00023163"/>
    </source>
</evidence>
<dbReference type="InterPro" id="IPR016220">
    <property type="entry name" value="Me-P-triester_DNA_alkyl-Trfase"/>
</dbReference>
<dbReference type="InterPro" id="IPR004026">
    <property type="entry name" value="Ada_DNA_repair_Zn-bd"/>
</dbReference>
<keyword evidence="14" id="KW-1185">Reference proteome</keyword>
<evidence type="ECO:0000313" key="13">
    <source>
        <dbReference type="EMBL" id="MCZ8512208.1"/>
    </source>
</evidence>
<dbReference type="SUPFAM" id="SSF46689">
    <property type="entry name" value="Homeodomain-like"/>
    <property type="match status" value="2"/>
</dbReference>
<keyword evidence="7" id="KW-0805">Transcription regulation</keyword>
<keyword evidence="2" id="KW-0489">Methyltransferase</keyword>
<keyword evidence="8" id="KW-0238">DNA-binding</keyword>
<sequence>MDDTLLQSVYDTILTRDTRYDGQYYVGIVTTGIFCRPSCRSRLPKPENVRVYGSIAEAQEAGFRPCKRCRPEAPGKNGPDAELVQAVTGLIAARYSEPLTLNTIAAELKMSPYHLQRLFKRTTGTTPSKRLVLTRLEEAKRQLAGEELAIADIAAAVGFRSASHFSSVFQKSVGCTPNEYRLHSRQEVT</sequence>
<evidence type="ECO:0000256" key="4">
    <source>
        <dbReference type="ARBA" id="ARBA00022723"/>
    </source>
</evidence>
<proteinExistence type="predicted"/>
<dbReference type="PROSITE" id="PS01124">
    <property type="entry name" value="HTH_ARAC_FAMILY_2"/>
    <property type="match status" value="1"/>
</dbReference>
<evidence type="ECO:0000256" key="2">
    <source>
        <dbReference type="ARBA" id="ARBA00022603"/>
    </source>
</evidence>
<accession>A0ABT4Q5Q9</accession>
<evidence type="ECO:0000256" key="6">
    <source>
        <dbReference type="ARBA" id="ARBA00022833"/>
    </source>
</evidence>
<keyword evidence="9" id="KW-0010">Activator</keyword>
<protein>
    <submittedName>
        <fullName evidence="13">AraC family transcriptional regulator</fullName>
    </submittedName>
</protein>
<dbReference type="Gene3D" id="1.10.10.60">
    <property type="entry name" value="Homeodomain-like"/>
    <property type="match status" value="2"/>
</dbReference>
<dbReference type="PRINTS" id="PR00032">
    <property type="entry name" value="HTHARAC"/>
</dbReference>
<dbReference type="PROSITE" id="PS00041">
    <property type="entry name" value="HTH_ARAC_FAMILY_1"/>
    <property type="match status" value="1"/>
</dbReference>
<dbReference type="RefSeq" id="WP_269880622.1">
    <property type="nucleotide sequence ID" value="NZ_JAQAGZ010000004.1"/>
</dbReference>
<dbReference type="Proteomes" id="UP001527882">
    <property type="component" value="Unassembled WGS sequence"/>
</dbReference>